<proteinExistence type="predicted"/>
<keyword evidence="1" id="KW-0472">Membrane</keyword>
<reference evidence="3" key="1">
    <citation type="submission" date="2019-04" db="EMBL/GenBank/DDBJ databases">
        <title>Nocardioides xinjiangensis sp. nov.</title>
        <authorList>
            <person name="Liu S."/>
        </authorList>
    </citation>
    <scope>NUCLEOTIDE SEQUENCE [LARGE SCALE GENOMIC DNA]</scope>
    <source>
        <strain evidence="3">18</strain>
    </source>
</reference>
<feature type="transmembrane region" description="Helical" evidence="1">
    <location>
        <begin position="169"/>
        <end position="188"/>
    </location>
</feature>
<dbReference type="Proteomes" id="UP000308760">
    <property type="component" value="Unassembled WGS sequence"/>
</dbReference>
<reference evidence="2 3" key="2">
    <citation type="submission" date="2019-05" db="EMBL/GenBank/DDBJ databases">
        <title>Glycomyces buryatensis sp. nov.</title>
        <authorList>
            <person name="Nikitina E."/>
        </authorList>
    </citation>
    <scope>NUCLEOTIDE SEQUENCE [LARGE SCALE GENOMIC DNA]</scope>
    <source>
        <strain evidence="2 3">18</strain>
    </source>
</reference>
<dbReference type="AlphaFoldDB" id="A0A4S8QEX3"/>
<evidence type="ECO:0000313" key="2">
    <source>
        <dbReference type="EMBL" id="THV41465.1"/>
    </source>
</evidence>
<evidence type="ECO:0000313" key="3">
    <source>
        <dbReference type="Proteomes" id="UP000308760"/>
    </source>
</evidence>
<evidence type="ECO:0000256" key="1">
    <source>
        <dbReference type="SAM" id="Phobius"/>
    </source>
</evidence>
<sequence>MNANGKTNAAATSTRPRSVTIAAVLQFAVALAFAGIPLIGLLYGADVQAAAEAEVIRQGASPGALADVGLSFDEHGIAIWAPFGIAAFVAVTGALTLARCRIGRILSWIVLPLVLIGNVLIMASNAAAAETVQAVFDSSEDAAVRGLDAAALLEAASAAYPEWLPALEAVRLAIVVIGCVLGVVLLALRPARRYFRKDSVPQGL</sequence>
<dbReference type="EMBL" id="STGY01000044">
    <property type="protein sequence ID" value="THV41465.1"/>
    <property type="molecule type" value="Genomic_DNA"/>
</dbReference>
<gene>
    <name evidence="2" type="ORF">FAB82_11755</name>
</gene>
<accession>A0A4S8QEX3</accession>
<name>A0A4S8QEX3_9ACTN</name>
<keyword evidence="1" id="KW-0812">Transmembrane</keyword>
<keyword evidence="3" id="KW-1185">Reference proteome</keyword>
<feature type="transmembrane region" description="Helical" evidence="1">
    <location>
        <begin position="105"/>
        <end position="128"/>
    </location>
</feature>
<dbReference type="OrthoDB" id="4548588at2"/>
<dbReference type="RefSeq" id="WP_136534735.1">
    <property type="nucleotide sequence ID" value="NZ_STGY01000044.1"/>
</dbReference>
<keyword evidence="1" id="KW-1133">Transmembrane helix</keyword>
<comment type="caution">
    <text evidence="2">The sequence shown here is derived from an EMBL/GenBank/DDBJ whole genome shotgun (WGS) entry which is preliminary data.</text>
</comment>
<feature type="transmembrane region" description="Helical" evidence="1">
    <location>
        <begin position="21"/>
        <end position="43"/>
    </location>
</feature>
<protein>
    <submittedName>
        <fullName evidence="2">Uncharacterized protein</fullName>
    </submittedName>
</protein>
<organism evidence="2 3">
    <name type="scientific">Glycomyces buryatensis</name>
    <dbReference type="NCBI Taxonomy" id="2570927"/>
    <lineage>
        <taxon>Bacteria</taxon>
        <taxon>Bacillati</taxon>
        <taxon>Actinomycetota</taxon>
        <taxon>Actinomycetes</taxon>
        <taxon>Glycomycetales</taxon>
        <taxon>Glycomycetaceae</taxon>
        <taxon>Glycomyces</taxon>
    </lineage>
</organism>
<feature type="transmembrane region" description="Helical" evidence="1">
    <location>
        <begin position="77"/>
        <end position="98"/>
    </location>
</feature>